<reference evidence="5 6" key="1">
    <citation type="submission" date="2019-12" db="EMBL/GenBank/DDBJ databases">
        <title>The complete genome of the thermophilic, anoxygenic phototrophic gammaproteobacterium Thermochromatium tepidum.</title>
        <authorList>
            <person name="Sattley W.M."/>
            <person name="Swingley W.D."/>
            <person name="Burchell B.M."/>
            <person name="Gurbani S.A."/>
            <person name="Kujawa C.M."/>
            <person name="Nuccio D.A."/>
            <person name="Schladweiler J."/>
            <person name="Shaffer K.N."/>
            <person name="Stokes L.M."/>
            <person name="Touchman J.W."/>
            <person name="Blankenship R.E."/>
            <person name="Madigan M.T."/>
        </authorList>
    </citation>
    <scope>NUCLEOTIDE SEQUENCE [LARGE SCALE GENOMIC DNA]</scope>
    <source>
        <strain evidence="5 6">ATCC 43061</strain>
    </source>
</reference>
<dbReference type="KEGG" id="ttp:E6P07_02745"/>
<dbReference type="GO" id="GO:0008408">
    <property type="term" value="F:3'-5' exonuclease activity"/>
    <property type="evidence" value="ECO:0007669"/>
    <property type="project" value="TreeGrafter"/>
</dbReference>
<evidence type="ECO:0000259" key="4">
    <source>
        <dbReference type="SMART" id="SM00479"/>
    </source>
</evidence>
<accession>A0A6I6E9N4</accession>
<dbReference type="Proteomes" id="UP000426424">
    <property type="component" value="Chromosome"/>
</dbReference>
<dbReference type="PANTHER" id="PTHR30231">
    <property type="entry name" value="DNA POLYMERASE III SUBUNIT EPSILON"/>
    <property type="match status" value="1"/>
</dbReference>
<name>A0A6I6E9N4_THETI</name>
<dbReference type="SUPFAM" id="SSF53098">
    <property type="entry name" value="Ribonuclease H-like"/>
    <property type="match status" value="1"/>
</dbReference>
<dbReference type="Pfam" id="PF00929">
    <property type="entry name" value="RNase_T"/>
    <property type="match status" value="1"/>
</dbReference>
<evidence type="ECO:0000256" key="3">
    <source>
        <dbReference type="ARBA" id="ARBA00022839"/>
    </source>
</evidence>
<dbReference type="OrthoDB" id="5497329at2"/>
<keyword evidence="3 5" id="KW-0269">Exonuclease</keyword>
<sequence length="225" mass="25200">MAFLTDWTQRWRHRRAPPGPVRDYLARPLPSPRADYRAVEYLALDLETTGLDQRRDLILSVGYVVLHGPEIDLSSARHHLVRIDRSIPESSAVIHQITDDQAAAGKDLPEVLAEVLAALAGRAMIAHCASIERGFLANACKRCWGQTVPLRIIDTQTLAYRTLERRQIPCKPSDLRLHALAGRYNLPRHSAHNALSDALAAAELFLAQAAYRDDGKRLRLSEFLC</sequence>
<dbReference type="GO" id="GO:0006259">
    <property type="term" value="P:DNA metabolic process"/>
    <property type="evidence" value="ECO:0007669"/>
    <property type="project" value="UniProtKB-ARBA"/>
</dbReference>
<keyword evidence="1" id="KW-0540">Nuclease</keyword>
<dbReference type="GO" id="GO:0003676">
    <property type="term" value="F:nucleic acid binding"/>
    <property type="evidence" value="ECO:0007669"/>
    <property type="project" value="InterPro"/>
</dbReference>
<evidence type="ECO:0000256" key="2">
    <source>
        <dbReference type="ARBA" id="ARBA00022801"/>
    </source>
</evidence>
<dbReference type="AlphaFoldDB" id="A0A6I6E9N4"/>
<evidence type="ECO:0000313" key="5">
    <source>
        <dbReference type="EMBL" id="QGU31996.1"/>
    </source>
</evidence>
<dbReference type="PANTHER" id="PTHR30231:SF4">
    <property type="entry name" value="PROTEIN NEN2"/>
    <property type="match status" value="1"/>
</dbReference>
<dbReference type="InterPro" id="IPR013520">
    <property type="entry name" value="Ribonucl_H"/>
</dbReference>
<evidence type="ECO:0000256" key="1">
    <source>
        <dbReference type="ARBA" id="ARBA00022722"/>
    </source>
</evidence>
<keyword evidence="6" id="KW-1185">Reference proteome</keyword>
<dbReference type="SMART" id="SM00479">
    <property type="entry name" value="EXOIII"/>
    <property type="match status" value="1"/>
</dbReference>
<proteinExistence type="predicted"/>
<dbReference type="CDD" id="cd06127">
    <property type="entry name" value="DEDDh"/>
    <property type="match status" value="1"/>
</dbReference>
<dbReference type="EMBL" id="CP039268">
    <property type="protein sequence ID" value="QGU31996.1"/>
    <property type="molecule type" value="Genomic_DNA"/>
</dbReference>
<evidence type="ECO:0000313" key="6">
    <source>
        <dbReference type="Proteomes" id="UP000426424"/>
    </source>
</evidence>
<feature type="domain" description="Exonuclease" evidence="4">
    <location>
        <begin position="40"/>
        <end position="214"/>
    </location>
</feature>
<dbReference type="GO" id="GO:0005829">
    <property type="term" value="C:cytosol"/>
    <property type="evidence" value="ECO:0007669"/>
    <property type="project" value="TreeGrafter"/>
</dbReference>
<keyword evidence="2" id="KW-0378">Hydrolase</keyword>
<organism evidence="5 6">
    <name type="scientific">Thermochromatium tepidum ATCC 43061</name>
    <dbReference type="NCBI Taxonomy" id="316276"/>
    <lineage>
        <taxon>Bacteria</taxon>
        <taxon>Pseudomonadati</taxon>
        <taxon>Pseudomonadota</taxon>
        <taxon>Gammaproteobacteria</taxon>
        <taxon>Chromatiales</taxon>
        <taxon>Chromatiaceae</taxon>
        <taxon>Thermochromatium</taxon>
    </lineage>
</organism>
<dbReference type="RefSeq" id="WP_153974195.1">
    <property type="nucleotide sequence ID" value="NZ_CP039268.1"/>
</dbReference>
<dbReference type="Gene3D" id="3.30.420.10">
    <property type="entry name" value="Ribonuclease H-like superfamily/Ribonuclease H"/>
    <property type="match status" value="1"/>
</dbReference>
<protein>
    <submittedName>
        <fullName evidence="5">3'-5' exonuclease</fullName>
    </submittedName>
</protein>
<dbReference type="InterPro" id="IPR036397">
    <property type="entry name" value="RNaseH_sf"/>
</dbReference>
<gene>
    <name evidence="5" type="ORF">E6P07_02745</name>
</gene>
<dbReference type="InterPro" id="IPR012337">
    <property type="entry name" value="RNaseH-like_sf"/>
</dbReference>